<proteinExistence type="predicted"/>
<accession>A0A4Y6UB43</accession>
<sequence length="112" mass="12433">MTATDNINFDEKHLRHMQDQLSTLSKNFNHLRNKAMEKSHAIGADRAAWYETESEVLDAAINKLEMAEAALRKGPLEKAVADGLVKLQGFIAKLKGEVDADLAKLKSAENNQ</sequence>
<keyword evidence="2" id="KW-1185">Reference proteome</keyword>
<dbReference type="EMBL" id="CP038231">
    <property type="protein sequence ID" value="QDH13621.1"/>
    <property type="molecule type" value="Genomic_DNA"/>
</dbReference>
<evidence type="ECO:0000313" key="2">
    <source>
        <dbReference type="Proteomes" id="UP000318709"/>
    </source>
</evidence>
<protein>
    <submittedName>
        <fullName evidence="1">Uncharacterized protein</fullName>
    </submittedName>
</protein>
<dbReference type="AlphaFoldDB" id="A0A4Y6UB43"/>
<reference evidence="1 2" key="1">
    <citation type="submission" date="2019-03" db="EMBL/GenBank/DDBJ databases">
        <title>The complete genome sequence of Swingsia_sp. F3b2 LMG30590(T).</title>
        <authorList>
            <person name="Chua K.-O."/>
            <person name="Chan K.-G."/>
            <person name="See-Too W.-S."/>
        </authorList>
    </citation>
    <scope>NUCLEOTIDE SEQUENCE [LARGE SCALE GENOMIC DNA]</scope>
    <source>
        <strain evidence="1 2">F3b2</strain>
    </source>
</reference>
<dbReference type="OrthoDB" id="9917176at2"/>
<gene>
    <name evidence="1" type="ORF">E3E12_04795</name>
</gene>
<evidence type="ECO:0000313" key="1">
    <source>
        <dbReference type="EMBL" id="QDH13621.1"/>
    </source>
</evidence>
<name>A0A4Y6UB43_9PROT</name>
<organism evidence="1 2">
    <name type="scientific">Formicincola oecophyllae</name>
    <dbReference type="NCBI Taxonomy" id="2558361"/>
    <lineage>
        <taxon>Bacteria</taxon>
        <taxon>Pseudomonadati</taxon>
        <taxon>Pseudomonadota</taxon>
        <taxon>Alphaproteobacteria</taxon>
        <taxon>Acetobacterales</taxon>
        <taxon>Acetobacteraceae</taxon>
        <taxon>Formicincola</taxon>
    </lineage>
</organism>
<dbReference type="KEGG" id="swf:E3E12_04795"/>
<dbReference type="Proteomes" id="UP000318709">
    <property type="component" value="Chromosome"/>
</dbReference>
<dbReference type="RefSeq" id="WP_141443329.1">
    <property type="nucleotide sequence ID" value="NZ_CP038231.1"/>
</dbReference>